<dbReference type="STRING" id="671065.MetMK1DRAFT_00004100"/>
<dbReference type="NCBIfam" id="TIGR01878">
    <property type="entry name" value="cas_Csa5"/>
    <property type="match status" value="1"/>
</dbReference>
<dbReference type="AlphaFoldDB" id="H2C0V9"/>
<dbReference type="HOGENOM" id="CLU_1736455_0_0_2"/>
<evidence type="ECO:0000313" key="2">
    <source>
        <dbReference type="Proteomes" id="UP000003980"/>
    </source>
</evidence>
<reference evidence="1 2" key="1">
    <citation type="submission" date="2012-01" db="EMBL/GenBank/DDBJ databases">
        <title>Improved High-Quality Draft sequence of Metallosphaera yellowstonensis MK1.</title>
        <authorList>
            <consortium name="US DOE Joint Genome Institute"/>
            <person name="Lucas S."/>
            <person name="Han J."/>
            <person name="Cheng J.-F."/>
            <person name="Goodwin L."/>
            <person name="Pitluck S."/>
            <person name="Peters L."/>
            <person name="Teshima H."/>
            <person name="Detter J.C."/>
            <person name="Han C."/>
            <person name="Tapia R."/>
            <person name="Land M."/>
            <person name="Hauser L."/>
            <person name="Kyrpides N."/>
            <person name="Kozubal M."/>
            <person name="Macur R.E."/>
            <person name="Jay Z."/>
            <person name="Inskeep W."/>
            <person name="Woyke T."/>
        </authorList>
    </citation>
    <scope>NUCLEOTIDE SEQUENCE [LARGE SCALE GENOMIC DNA]</scope>
    <source>
        <strain evidence="1 2">MK1</strain>
    </source>
</reference>
<dbReference type="InterPro" id="IPR010157">
    <property type="entry name" value="CRISPR-assoc_Cas5"/>
</dbReference>
<gene>
    <name evidence="1" type="ORF">MetMK1DRAFT_00004100</name>
</gene>
<dbReference type="Pfam" id="PF09702">
    <property type="entry name" value="Cas_Csa5"/>
    <property type="match status" value="1"/>
</dbReference>
<proteinExistence type="predicted"/>
<organism evidence="1 2">
    <name type="scientific">Metallosphaera yellowstonensis MK1</name>
    <dbReference type="NCBI Taxonomy" id="671065"/>
    <lineage>
        <taxon>Archaea</taxon>
        <taxon>Thermoproteota</taxon>
        <taxon>Thermoprotei</taxon>
        <taxon>Sulfolobales</taxon>
        <taxon>Sulfolobaceae</taxon>
        <taxon>Metallosphaera</taxon>
    </lineage>
</organism>
<keyword evidence="2" id="KW-1185">Reference proteome</keyword>
<name>H2C0V9_9CREN</name>
<sequence length="150" mass="16556">MFDYSIKIAMKSQSLSDFRRVANALALAALVQESTTVIDRMAYALTPEQSVRALNDALRTIASVSQGSTSFQVSQVQVKKEENTYTFTEVKEREGNMRYKIPGGLPTQEEVTDFIDAVTADVRLARKVGAVALSLYVRAKQEVSKGEVKS</sequence>
<dbReference type="eggNOG" id="arCOG03823">
    <property type="taxonomic scope" value="Archaea"/>
</dbReference>
<dbReference type="Proteomes" id="UP000003980">
    <property type="component" value="Unassembled WGS sequence"/>
</dbReference>
<dbReference type="EMBL" id="JH597761">
    <property type="protein sequence ID" value="EHP69908.1"/>
    <property type="molecule type" value="Genomic_DNA"/>
</dbReference>
<protein>
    <submittedName>
        <fullName evidence="1">CRISPR type I-A/APERN-associated protein Csa5</fullName>
    </submittedName>
</protein>
<dbReference type="RefSeq" id="WP_009070150.1">
    <property type="nucleotide sequence ID" value="NZ_JH597761.1"/>
</dbReference>
<accession>H2C0V9</accession>
<evidence type="ECO:0000313" key="1">
    <source>
        <dbReference type="EMBL" id="EHP69908.1"/>
    </source>
</evidence>